<dbReference type="GeneID" id="1209507"/>
<reference evidence="1 2" key="2">
    <citation type="journal article" date="2009" name="Infect. Immun.">
        <title>Comparative genomics reveal extensive transposon-mediated genomic plasticity and diversity among potential effector proteins within the genus Coxiella.</title>
        <authorList>
            <person name="Beare P.A."/>
            <person name="Unsworth N."/>
            <person name="Andoh M."/>
            <person name="Voth D.E."/>
            <person name="Omsland A."/>
            <person name="Gilk S.D."/>
            <person name="Williams K.P."/>
            <person name="Sobral B.W."/>
            <person name="Kupko J.J.III."/>
            <person name="Porcella S.F."/>
            <person name="Samuel J.E."/>
            <person name="Heinzen R.A."/>
        </authorList>
    </citation>
    <scope>NUCLEOTIDE SEQUENCE [LARGE SCALE GENOMIC DNA]</scope>
    <source>
        <strain evidence="2">RSA 493 / Nine Mile phase I</strain>
    </source>
</reference>
<dbReference type="PROSITE" id="PS51257">
    <property type="entry name" value="PROKAR_LIPOPROTEIN"/>
    <property type="match status" value="1"/>
</dbReference>
<sequence length="36" mass="4152">MQRQLKLKEILARILCEEIEQEKGSVYNPTMLAGCD</sequence>
<proteinExistence type="predicted"/>
<keyword evidence="2" id="KW-1185">Reference proteome</keyword>
<dbReference type="KEGG" id="cbu:CBU_1597"/>
<protein>
    <submittedName>
        <fullName evidence="1">Uncharacterized protein</fullName>
    </submittedName>
</protein>
<dbReference type="EnsemblBacteria" id="AAO91094">
    <property type="protein sequence ID" value="AAO91094"/>
    <property type="gene ID" value="CBU_1597"/>
</dbReference>
<gene>
    <name evidence="1" type="ordered locus">CBU_1597</name>
</gene>
<dbReference type="RefSeq" id="NP_820580.1">
    <property type="nucleotide sequence ID" value="NC_002971.4"/>
</dbReference>
<dbReference type="AlphaFoldDB" id="Q83BB5"/>
<organism evidence="1 2">
    <name type="scientific">Coxiella burnetii (strain RSA 493 / Nine Mile phase I)</name>
    <dbReference type="NCBI Taxonomy" id="227377"/>
    <lineage>
        <taxon>Bacteria</taxon>
        <taxon>Pseudomonadati</taxon>
        <taxon>Pseudomonadota</taxon>
        <taxon>Gammaproteobacteria</taxon>
        <taxon>Legionellales</taxon>
        <taxon>Coxiellaceae</taxon>
        <taxon>Coxiella</taxon>
    </lineage>
</organism>
<evidence type="ECO:0000313" key="1">
    <source>
        <dbReference type="EMBL" id="AAO91094.1"/>
    </source>
</evidence>
<dbReference type="Proteomes" id="UP000002671">
    <property type="component" value="Chromosome"/>
</dbReference>
<reference evidence="1 2" key="1">
    <citation type="journal article" date="2003" name="Proc. Natl. Acad. Sci. U.S.A.">
        <title>Complete genome sequence of the Q-fever pathogen, Coxiella burnetii.</title>
        <authorList>
            <person name="Seshadri R."/>
            <person name="Paulsen I.T."/>
            <person name="Eisen J.A."/>
            <person name="Read T.D."/>
            <person name="Nelson K.E."/>
            <person name="Nelson W.C."/>
            <person name="Ward N.L."/>
            <person name="Tettelin H."/>
            <person name="Davidsen T.M."/>
            <person name="Beanan M.J."/>
            <person name="Deboy R.T."/>
            <person name="Daugherty S.C."/>
            <person name="Brinkac L.M."/>
            <person name="Madupu R."/>
            <person name="Dodson R.J."/>
            <person name="Khouri H.M."/>
            <person name="Lee K.H."/>
            <person name="Carty H.A."/>
            <person name="Scanlan D."/>
            <person name="Heinzen R.A."/>
            <person name="Thompson H.A."/>
            <person name="Samuel J.E."/>
            <person name="Fraser C.M."/>
            <person name="Heidelberg J.F."/>
        </authorList>
    </citation>
    <scope>NUCLEOTIDE SEQUENCE [LARGE SCALE GENOMIC DNA]</scope>
    <source>
        <strain evidence="2">RSA 493 / Nine Mile phase I</strain>
    </source>
</reference>
<evidence type="ECO:0000313" key="2">
    <source>
        <dbReference type="Proteomes" id="UP000002671"/>
    </source>
</evidence>
<dbReference type="RefSeq" id="WP_010958323.1">
    <property type="nucleotide sequence ID" value="NC_002971.4"/>
</dbReference>
<name>Q83BB5_COXBU</name>
<dbReference type="EMBL" id="AE016828">
    <property type="protein sequence ID" value="AAO91094.1"/>
    <property type="molecule type" value="Genomic_DNA"/>
</dbReference>
<accession>Q83BB5</accession>
<dbReference type="HOGENOM" id="CLU_3355681_0_0_6"/>